<feature type="compositionally biased region" description="Basic and acidic residues" evidence="1">
    <location>
        <begin position="87"/>
        <end position="108"/>
    </location>
</feature>
<name>A0A8J4YFL3_CHIOP</name>
<evidence type="ECO:0000256" key="1">
    <source>
        <dbReference type="SAM" id="MobiDB-lite"/>
    </source>
</evidence>
<dbReference type="Proteomes" id="UP000770661">
    <property type="component" value="Unassembled WGS sequence"/>
</dbReference>
<sequence length="108" mass="12161">MIEALSSNEGSEDLTKRAVIDLKADLSQKTLTDFVTKSSRMFFVTLGIDDGFLETDPAKWHDALATWAAARKVNGTRGTKRLRRAWRPPDGRLKFDPHQGRDRARSTS</sequence>
<comment type="caution">
    <text evidence="2">The sequence shown here is derived from an EMBL/GenBank/DDBJ whole genome shotgun (WGS) entry which is preliminary data.</text>
</comment>
<organism evidence="2 3">
    <name type="scientific">Chionoecetes opilio</name>
    <name type="common">Atlantic snow crab</name>
    <name type="synonym">Cancer opilio</name>
    <dbReference type="NCBI Taxonomy" id="41210"/>
    <lineage>
        <taxon>Eukaryota</taxon>
        <taxon>Metazoa</taxon>
        <taxon>Ecdysozoa</taxon>
        <taxon>Arthropoda</taxon>
        <taxon>Crustacea</taxon>
        <taxon>Multicrustacea</taxon>
        <taxon>Malacostraca</taxon>
        <taxon>Eumalacostraca</taxon>
        <taxon>Eucarida</taxon>
        <taxon>Decapoda</taxon>
        <taxon>Pleocyemata</taxon>
        <taxon>Brachyura</taxon>
        <taxon>Eubrachyura</taxon>
        <taxon>Majoidea</taxon>
        <taxon>Majidae</taxon>
        <taxon>Chionoecetes</taxon>
    </lineage>
</organism>
<proteinExistence type="predicted"/>
<feature type="region of interest" description="Disordered" evidence="1">
    <location>
        <begin position="76"/>
        <end position="108"/>
    </location>
</feature>
<keyword evidence="3" id="KW-1185">Reference proteome</keyword>
<gene>
    <name evidence="2" type="ORF">GWK47_045318</name>
</gene>
<protein>
    <submittedName>
        <fullName evidence="2">Uncharacterized protein</fullName>
    </submittedName>
</protein>
<evidence type="ECO:0000313" key="2">
    <source>
        <dbReference type="EMBL" id="KAG0721989.1"/>
    </source>
</evidence>
<dbReference type="EMBL" id="JACEEZ010010188">
    <property type="protein sequence ID" value="KAG0721989.1"/>
    <property type="molecule type" value="Genomic_DNA"/>
</dbReference>
<evidence type="ECO:0000313" key="3">
    <source>
        <dbReference type="Proteomes" id="UP000770661"/>
    </source>
</evidence>
<dbReference type="AlphaFoldDB" id="A0A8J4YFL3"/>
<accession>A0A8J4YFL3</accession>
<reference evidence="2" key="1">
    <citation type="submission" date="2020-07" db="EMBL/GenBank/DDBJ databases">
        <title>The High-quality genome of the commercially important snow crab, Chionoecetes opilio.</title>
        <authorList>
            <person name="Jeong J.-H."/>
            <person name="Ryu S."/>
        </authorList>
    </citation>
    <scope>NUCLEOTIDE SEQUENCE</scope>
    <source>
        <strain evidence="2">MADBK_172401_WGS</strain>
        <tissue evidence="2">Digestive gland</tissue>
    </source>
</reference>